<gene>
    <name evidence="1" type="ORF">MON38_09670</name>
</gene>
<protein>
    <submittedName>
        <fullName evidence="1">Uncharacterized protein</fullName>
    </submittedName>
</protein>
<dbReference type="EMBL" id="JALBGC010000002">
    <property type="protein sequence ID" value="MCI1187689.1"/>
    <property type="molecule type" value="Genomic_DNA"/>
</dbReference>
<comment type="caution">
    <text evidence="1">The sequence shown here is derived from an EMBL/GenBank/DDBJ whole genome shotgun (WGS) entry which is preliminary data.</text>
</comment>
<sequence>MFHFIQKLFQSKAAVPAAWHAVTLTPAQARRHARWVGQHVFLNWLEPYFKAYHLHKGGAGGRRGFQVQPLRENGREGVLLFYDASIGPGNFRHFYEHLGERLVGLGYHRACADQCTQRKDHLAETTLKQLFKPNPTDCPDTGDCNQRFGLVTIDLVAVNGEPLFIRVASNAVRQPGFTPAASFEELLRDLLAAPPPTPETAALIPEYYQRF</sequence>
<dbReference type="RefSeq" id="WP_241935949.1">
    <property type="nucleotide sequence ID" value="NZ_JALBGC010000002.1"/>
</dbReference>
<reference evidence="1" key="1">
    <citation type="submission" date="2022-03" db="EMBL/GenBank/DDBJ databases">
        <title>Bacterial whole genome sequence for Hymenobacter sp. DH14.</title>
        <authorList>
            <person name="Le V."/>
        </authorList>
    </citation>
    <scope>NUCLEOTIDE SEQUENCE</scope>
    <source>
        <strain evidence="1">DH14</strain>
    </source>
</reference>
<dbReference type="Proteomes" id="UP001139193">
    <property type="component" value="Unassembled WGS sequence"/>
</dbReference>
<name>A0A9X2AIF5_9BACT</name>
<proteinExistence type="predicted"/>
<accession>A0A9X2AIF5</accession>
<keyword evidence="2" id="KW-1185">Reference proteome</keyword>
<evidence type="ECO:0000313" key="1">
    <source>
        <dbReference type="EMBL" id="MCI1187689.1"/>
    </source>
</evidence>
<organism evidence="1 2">
    <name type="scientific">Hymenobacter cyanobacteriorum</name>
    <dbReference type="NCBI Taxonomy" id="2926463"/>
    <lineage>
        <taxon>Bacteria</taxon>
        <taxon>Pseudomonadati</taxon>
        <taxon>Bacteroidota</taxon>
        <taxon>Cytophagia</taxon>
        <taxon>Cytophagales</taxon>
        <taxon>Hymenobacteraceae</taxon>
        <taxon>Hymenobacter</taxon>
    </lineage>
</organism>
<evidence type="ECO:0000313" key="2">
    <source>
        <dbReference type="Proteomes" id="UP001139193"/>
    </source>
</evidence>
<dbReference type="AlphaFoldDB" id="A0A9X2AIF5"/>